<protein>
    <recommendedName>
        <fullName evidence="3">Nucleotidyl transferase AbiEii toxin, Type IV TA system</fullName>
    </recommendedName>
</protein>
<dbReference type="InterPro" id="IPR014942">
    <property type="entry name" value="AbiEii"/>
</dbReference>
<dbReference type="AlphaFoldDB" id="A0A7W9U6B2"/>
<name>A0A7W9U6B2_9BURK</name>
<comment type="caution">
    <text evidence="1">The sequence shown here is derived from an EMBL/GenBank/DDBJ whole genome shotgun (WGS) entry which is preliminary data.</text>
</comment>
<organism evidence="1 2">
    <name type="scientific">Massilia aurea</name>
    <dbReference type="NCBI Taxonomy" id="373040"/>
    <lineage>
        <taxon>Bacteria</taxon>
        <taxon>Pseudomonadati</taxon>
        <taxon>Pseudomonadota</taxon>
        <taxon>Betaproteobacteria</taxon>
        <taxon>Burkholderiales</taxon>
        <taxon>Oxalobacteraceae</taxon>
        <taxon>Telluria group</taxon>
        <taxon>Massilia</taxon>
    </lineage>
</organism>
<sequence>MKAANRGASVRARLLNRAKADRIDFNLILTRYSLERLLYRLSVSSWADQFLLKGALLFDLWFDQPHRPTRDIDLLGFGPSEIDDLVEVFQQVCVQTSDDGMVFDQTSVQAARIRKDANYEGVRVTLTGKLDVARCALLGADRHWLWRCHYASGRTRVISGAS</sequence>
<evidence type="ECO:0000313" key="1">
    <source>
        <dbReference type="EMBL" id="MBB6132426.1"/>
    </source>
</evidence>
<keyword evidence="2" id="KW-1185">Reference proteome</keyword>
<proteinExistence type="predicted"/>
<dbReference type="Pfam" id="PF08843">
    <property type="entry name" value="AbiEii"/>
    <property type="match status" value="1"/>
</dbReference>
<evidence type="ECO:0008006" key="3">
    <source>
        <dbReference type="Google" id="ProtNLM"/>
    </source>
</evidence>
<evidence type="ECO:0000313" key="2">
    <source>
        <dbReference type="Proteomes" id="UP000540787"/>
    </source>
</evidence>
<dbReference type="RefSeq" id="WP_267875150.1">
    <property type="nucleotide sequence ID" value="NZ_JACHBX010000001.1"/>
</dbReference>
<reference evidence="1 2" key="1">
    <citation type="submission" date="2020-08" db="EMBL/GenBank/DDBJ databases">
        <title>The Agave Microbiome: Exploring the role of microbial communities in plant adaptations to desert environments.</title>
        <authorList>
            <person name="Partida-Martinez L.P."/>
        </authorList>
    </citation>
    <scope>NUCLEOTIDE SEQUENCE [LARGE SCALE GENOMIC DNA]</scope>
    <source>
        <strain evidence="1 2">AT3.2</strain>
    </source>
</reference>
<dbReference type="Proteomes" id="UP000540787">
    <property type="component" value="Unassembled WGS sequence"/>
</dbReference>
<accession>A0A7W9U6B2</accession>
<gene>
    <name evidence="1" type="ORF">HD842_000537</name>
</gene>
<dbReference type="EMBL" id="JACHBX010000001">
    <property type="protein sequence ID" value="MBB6132426.1"/>
    <property type="molecule type" value="Genomic_DNA"/>
</dbReference>